<dbReference type="HOGENOM" id="CLU_015164_0_0_1"/>
<keyword evidence="8" id="KW-0010">Activator</keyword>
<feature type="compositionally biased region" description="Gly residues" evidence="9">
    <location>
        <begin position="653"/>
        <end position="664"/>
    </location>
</feature>
<dbReference type="GO" id="GO:0006357">
    <property type="term" value="P:regulation of transcription by RNA polymerase II"/>
    <property type="evidence" value="ECO:0007669"/>
    <property type="project" value="InterPro"/>
</dbReference>
<protein>
    <recommendedName>
        <fullName evidence="3 8">Mediator of RNA polymerase II transcription subunit 17</fullName>
    </recommendedName>
    <alternativeName>
        <fullName evidence="7 8">Mediator complex subunit 17</fullName>
    </alternativeName>
</protein>
<evidence type="ECO:0000313" key="11">
    <source>
        <dbReference type="Proteomes" id="UP000001056"/>
    </source>
</evidence>
<dbReference type="Gene3D" id="6.10.250.2620">
    <property type="match status" value="1"/>
</dbReference>
<dbReference type="Proteomes" id="UP000001056">
    <property type="component" value="Unassembled WGS sequence"/>
</dbReference>
<evidence type="ECO:0000256" key="5">
    <source>
        <dbReference type="ARBA" id="ARBA00023163"/>
    </source>
</evidence>
<evidence type="ECO:0000256" key="6">
    <source>
        <dbReference type="ARBA" id="ARBA00023242"/>
    </source>
</evidence>
<feature type="region of interest" description="Disordered" evidence="9">
    <location>
        <begin position="48"/>
        <end position="74"/>
    </location>
</feature>
<feature type="compositionally biased region" description="Low complexity" evidence="9">
    <location>
        <begin position="564"/>
        <end position="575"/>
    </location>
</feature>
<reference evidence="11" key="1">
    <citation type="journal article" date="2015" name="Genome Announc.">
        <title>Draft genome sequence of the cellulolytic fungus Chaetomium globosum.</title>
        <authorList>
            <person name="Cuomo C.A."/>
            <person name="Untereiner W.A."/>
            <person name="Ma L.-J."/>
            <person name="Grabherr M."/>
            <person name="Birren B.W."/>
        </authorList>
    </citation>
    <scope>NUCLEOTIDE SEQUENCE [LARGE SCALE GENOMIC DNA]</scope>
    <source>
        <strain evidence="11">ATCC 6205 / CBS 148.51 / DSM 1962 / NBRC 6347 / NRRL 1970</strain>
    </source>
</reference>
<comment type="subcellular location">
    <subcellularLocation>
        <location evidence="1 8">Nucleus</location>
    </subcellularLocation>
</comment>
<evidence type="ECO:0000256" key="1">
    <source>
        <dbReference type="ARBA" id="ARBA00004123"/>
    </source>
</evidence>
<dbReference type="RefSeq" id="XP_001222361.1">
    <property type="nucleotide sequence ID" value="XM_001222360.1"/>
</dbReference>
<feature type="region of interest" description="Disordered" evidence="9">
    <location>
        <begin position="554"/>
        <end position="576"/>
    </location>
</feature>
<dbReference type="GeneID" id="4391219"/>
<dbReference type="GO" id="GO:0016592">
    <property type="term" value="C:mediator complex"/>
    <property type="evidence" value="ECO:0007669"/>
    <property type="project" value="InterPro"/>
</dbReference>
<organism evidence="10 11">
    <name type="scientific">Chaetomium globosum (strain ATCC 6205 / CBS 148.51 / DSM 1962 / NBRC 6347 / NRRL 1970)</name>
    <name type="common">Soil fungus</name>
    <dbReference type="NCBI Taxonomy" id="306901"/>
    <lineage>
        <taxon>Eukaryota</taxon>
        <taxon>Fungi</taxon>
        <taxon>Dikarya</taxon>
        <taxon>Ascomycota</taxon>
        <taxon>Pezizomycotina</taxon>
        <taxon>Sordariomycetes</taxon>
        <taxon>Sordariomycetidae</taxon>
        <taxon>Sordariales</taxon>
        <taxon>Chaetomiaceae</taxon>
        <taxon>Chaetomium</taxon>
    </lineage>
</organism>
<keyword evidence="4 8" id="KW-0805">Transcription regulation</keyword>
<evidence type="ECO:0000256" key="3">
    <source>
        <dbReference type="ARBA" id="ARBA00019610"/>
    </source>
</evidence>
<dbReference type="GO" id="GO:0003712">
    <property type="term" value="F:transcription coregulator activity"/>
    <property type="evidence" value="ECO:0007669"/>
    <property type="project" value="InterPro"/>
</dbReference>
<dbReference type="PANTHER" id="PTHR13114">
    <property type="entry name" value="MEDIATOR OF RNA POLYMERASE II TRANSCRIPTION SUBUNIT 17"/>
    <property type="match status" value="1"/>
</dbReference>
<dbReference type="AlphaFoldDB" id="Q2H4Z9"/>
<dbReference type="InParanoid" id="Q2H4Z9"/>
<dbReference type="Pfam" id="PF10156">
    <property type="entry name" value="Med17"/>
    <property type="match status" value="1"/>
</dbReference>
<dbReference type="GO" id="GO:0070847">
    <property type="term" value="C:core mediator complex"/>
    <property type="evidence" value="ECO:0007669"/>
    <property type="project" value="TreeGrafter"/>
</dbReference>
<proteinExistence type="inferred from homology"/>
<dbReference type="PANTHER" id="PTHR13114:SF7">
    <property type="entry name" value="MEDIATOR OF RNA POLYMERASE II TRANSCRIPTION SUBUNIT 17"/>
    <property type="match status" value="1"/>
</dbReference>
<dbReference type="OrthoDB" id="5319830at2759"/>
<dbReference type="eggNOG" id="ENOG502QS9H">
    <property type="taxonomic scope" value="Eukaryota"/>
</dbReference>
<evidence type="ECO:0000256" key="2">
    <source>
        <dbReference type="ARBA" id="ARBA00005635"/>
    </source>
</evidence>
<dbReference type="VEuPathDB" id="FungiDB:CHGG_06266"/>
<evidence type="ECO:0000256" key="4">
    <source>
        <dbReference type="ARBA" id="ARBA00023015"/>
    </source>
</evidence>
<evidence type="ECO:0000313" key="10">
    <source>
        <dbReference type="EMBL" id="EAQ89647.1"/>
    </source>
</evidence>
<sequence>MNNRPFSLQPRSAPQQGPQSINEFIQRLNAEPGGFRAVNSAELRREIEASQNGTDGDNDVDMTGDVSEDESDSPEIKSIAVARDEILRAIHQTHQTSMFALDFISLLLSKENPGLAVTTLSPGLRDLVGIGTLGATMLDAPTPMTQSRVSDHKMVAIGKRLMDLNKAADTALATSKRLQREITLETKYWSEVLGVGDAGWQTFRLPHEPQTLGVKFGFSNTGPEFKNSGIAPLRRAEDGSVKLEHGAMDGGSKRLQVKILENGVVVGRSSLPQPIPPDAPLEDRVKESRETVFAQELWHEINREARDQLDGLATVADSTATYNLDNTTTIALQLVTLGNEEEATTQRSAAQDAFANELCTILGLLLTNAHRANDLKRSEPSAKKGSIPPYFLLRPLITYHKYGQSVQQCAESLTALISVLRSAGVASSITMKEAPLRPFLDNTTPASTSLATLLLKPPTVQFDLTITPASRLRILLRPTLLSGAAYAVSFLPPLQQQQPPNSPANPLPAVCPTSPEDYTDPAKLLAYLYAAVPCALAAAYYELAITQQQQQQQQQQSSPTLDEQVQSQDQTQSQDAEALWGMHPQGNGIVDLATGGDYGVHFGLERDAATGRLELTVEGDYVEVEVEGGGGGGGVLPTEIGNEMDIKKEGMEDGGVGEGVGGGDNEGEGKGEGRKGDDGPERRKVHMEWRWPGTMDAVGAVTKQVLSNGPGNE</sequence>
<gene>
    <name evidence="8" type="primary">MED17</name>
    <name evidence="10" type="ORF">CHGG_06266</name>
</gene>
<dbReference type="EMBL" id="CH408031">
    <property type="protein sequence ID" value="EAQ89647.1"/>
    <property type="molecule type" value="Genomic_DNA"/>
</dbReference>
<feature type="region of interest" description="Disordered" evidence="9">
    <location>
        <begin position="652"/>
        <end position="696"/>
    </location>
</feature>
<keyword evidence="5 8" id="KW-0804">Transcription</keyword>
<dbReference type="OMA" id="THAHEDN"/>
<comment type="function">
    <text evidence="8">Component of the Mediator complex, a coactivator involved in the regulated transcription of nearly all RNA polymerase II-dependent genes. Mediator functions as a bridge to convey information from gene-specific regulatory proteins to the basal RNA polymerase II transcription machinery. Mediator is recruited to promoters by direct interactions with regulatory proteins and serves as a scaffold for the assembly of a functional preinitiation complex with RNA polymerase II and the general transcription factors.</text>
</comment>
<feature type="compositionally biased region" description="Acidic residues" evidence="9">
    <location>
        <begin position="56"/>
        <end position="73"/>
    </location>
</feature>
<keyword evidence="11" id="KW-1185">Reference proteome</keyword>
<evidence type="ECO:0000256" key="8">
    <source>
        <dbReference type="RuleBase" id="RU364140"/>
    </source>
</evidence>
<feature type="compositionally biased region" description="Basic and acidic residues" evidence="9">
    <location>
        <begin position="667"/>
        <end position="689"/>
    </location>
</feature>
<comment type="similarity">
    <text evidence="2 8">Belongs to the Mediator complex subunit 17 family.</text>
</comment>
<evidence type="ECO:0000256" key="9">
    <source>
        <dbReference type="SAM" id="MobiDB-lite"/>
    </source>
</evidence>
<evidence type="ECO:0000256" key="7">
    <source>
        <dbReference type="ARBA" id="ARBA00032014"/>
    </source>
</evidence>
<accession>Q2H4Z9</accession>
<dbReference type="InterPro" id="IPR019313">
    <property type="entry name" value="Mediator_Med17"/>
</dbReference>
<name>Q2H4Z9_CHAGB</name>
<comment type="subunit">
    <text evidence="8">Component of the Mediator complex.</text>
</comment>
<dbReference type="STRING" id="306901.Q2H4Z9"/>
<keyword evidence="6 8" id="KW-0539">Nucleus</keyword>
<feature type="region of interest" description="Disordered" evidence="9">
    <location>
        <begin position="1"/>
        <end position="20"/>
    </location>
</feature>